<name>A0A5C8PD68_9HYPH</name>
<evidence type="ECO:0000313" key="2">
    <source>
        <dbReference type="EMBL" id="TXL71460.1"/>
    </source>
</evidence>
<dbReference type="AlphaFoldDB" id="A0A5C8PD68"/>
<organism evidence="2 3">
    <name type="scientific">Vineibacter terrae</name>
    <dbReference type="NCBI Taxonomy" id="2586908"/>
    <lineage>
        <taxon>Bacteria</taxon>
        <taxon>Pseudomonadati</taxon>
        <taxon>Pseudomonadota</taxon>
        <taxon>Alphaproteobacteria</taxon>
        <taxon>Hyphomicrobiales</taxon>
        <taxon>Vineibacter</taxon>
    </lineage>
</organism>
<keyword evidence="1" id="KW-1133">Transmembrane helix</keyword>
<keyword evidence="1" id="KW-0812">Transmembrane</keyword>
<keyword evidence="3" id="KW-1185">Reference proteome</keyword>
<gene>
    <name evidence="2" type="ORF">FHP25_29980</name>
</gene>
<dbReference type="OrthoDB" id="7376224at2"/>
<sequence>MLELIALVAAVVVCIWTPIETRKVRGGWMRKNFKGDHAEFVAKYRRQLTVMSWIGLVLGVLNIALGLVADGTAGLVVKLVAGAIWIAAGIVSMTSRRILDLPHTT</sequence>
<evidence type="ECO:0000256" key="1">
    <source>
        <dbReference type="SAM" id="Phobius"/>
    </source>
</evidence>
<accession>A0A5C8PD68</accession>
<dbReference type="Proteomes" id="UP000321638">
    <property type="component" value="Unassembled WGS sequence"/>
</dbReference>
<dbReference type="RefSeq" id="WP_147850681.1">
    <property type="nucleotide sequence ID" value="NZ_VDUZ01000043.1"/>
</dbReference>
<evidence type="ECO:0000313" key="3">
    <source>
        <dbReference type="Proteomes" id="UP000321638"/>
    </source>
</evidence>
<protein>
    <submittedName>
        <fullName evidence="2">Uncharacterized protein</fullName>
    </submittedName>
</protein>
<comment type="caution">
    <text evidence="2">The sequence shown here is derived from an EMBL/GenBank/DDBJ whole genome shotgun (WGS) entry which is preliminary data.</text>
</comment>
<feature type="transmembrane region" description="Helical" evidence="1">
    <location>
        <begin position="75"/>
        <end position="95"/>
    </location>
</feature>
<dbReference type="EMBL" id="VDUZ01000043">
    <property type="protein sequence ID" value="TXL71460.1"/>
    <property type="molecule type" value="Genomic_DNA"/>
</dbReference>
<feature type="transmembrane region" description="Helical" evidence="1">
    <location>
        <begin position="50"/>
        <end position="68"/>
    </location>
</feature>
<proteinExistence type="predicted"/>
<keyword evidence="1" id="KW-0472">Membrane</keyword>
<reference evidence="2 3" key="1">
    <citation type="submission" date="2019-06" db="EMBL/GenBank/DDBJ databases">
        <title>New taxonomy in bacterial strain CC-CFT640, isolated from vineyard.</title>
        <authorList>
            <person name="Lin S.-Y."/>
            <person name="Tsai C.-F."/>
            <person name="Young C.-C."/>
        </authorList>
    </citation>
    <scope>NUCLEOTIDE SEQUENCE [LARGE SCALE GENOMIC DNA]</scope>
    <source>
        <strain evidence="2 3">CC-CFT640</strain>
    </source>
</reference>